<dbReference type="GO" id="GO:0005886">
    <property type="term" value="C:plasma membrane"/>
    <property type="evidence" value="ECO:0007669"/>
    <property type="project" value="UniProtKB-SubCell"/>
</dbReference>
<dbReference type="SUPFAM" id="SSF47226">
    <property type="entry name" value="Histidine-containing phosphotransfer domain, HPT domain"/>
    <property type="match status" value="1"/>
</dbReference>
<dbReference type="InterPro" id="IPR003661">
    <property type="entry name" value="HisK_dim/P_dom"/>
</dbReference>
<accession>M2ZX62</accession>
<dbReference type="Pfam" id="PF00072">
    <property type="entry name" value="Response_reg"/>
    <property type="match status" value="2"/>
</dbReference>
<dbReference type="Pfam" id="PF13426">
    <property type="entry name" value="PAS_9"/>
    <property type="match status" value="1"/>
</dbReference>
<dbReference type="EMBL" id="AONQ01000001">
    <property type="protein sequence ID" value="EME72002.1"/>
    <property type="molecule type" value="Genomic_DNA"/>
</dbReference>
<keyword evidence="6" id="KW-0808">Transferase</keyword>
<dbReference type="CDD" id="cd00130">
    <property type="entry name" value="PAS"/>
    <property type="match status" value="2"/>
</dbReference>
<dbReference type="SMART" id="SM00304">
    <property type="entry name" value="HAMP"/>
    <property type="match status" value="1"/>
</dbReference>
<feature type="modified residue" description="4-aspartylphosphate" evidence="16">
    <location>
        <position position="1175"/>
    </location>
</feature>
<dbReference type="Pfam" id="PF08447">
    <property type="entry name" value="PAS_3"/>
    <property type="match status" value="1"/>
</dbReference>
<dbReference type="InterPro" id="IPR011006">
    <property type="entry name" value="CheY-like_superfamily"/>
</dbReference>
<evidence type="ECO:0000256" key="12">
    <source>
        <dbReference type="ARBA" id="ARBA00023012"/>
    </source>
</evidence>
<evidence type="ECO:0000259" key="24">
    <source>
        <dbReference type="PROSITE" id="PS50894"/>
    </source>
</evidence>
<keyword evidence="9 25" id="KW-0418">Kinase</keyword>
<keyword evidence="26" id="KW-1185">Reference proteome</keyword>
<keyword evidence="12" id="KW-0902">Two-component regulatory system</keyword>
<feature type="domain" description="PAC" evidence="22">
    <location>
        <begin position="812"/>
        <end position="865"/>
    </location>
</feature>
<dbReference type="PROSITE" id="PS50113">
    <property type="entry name" value="PAC"/>
    <property type="match status" value="3"/>
</dbReference>
<reference evidence="25 26" key="1">
    <citation type="journal article" date="2014" name="Genome Announc.">
        <title>Draft Genome Sequence of Magnetospirillum sp. Strain SO-1, a Freshwater Magnetotactic Bacterium Isolated from the Ol'khovka River, Russia.</title>
        <authorList>
            <person name="Grouzdev D.S."/>
            <person name="Dziuba M.V."/>
            <person name="Sukhacheva M.S."/>
            <person name="Mardanov A.V."/>
            <person name="Beletskiy A.V."/>
            <person name="Kuznetsov B.B."/>
            <person name="Skryabin K.G."/>
        </authorList>
    </citation>
    <scope>NUCLEOTIDE SEQUENCE [LARGE SCALE GENOMIC DNA]</scope>
    <source>
        <strain evidence="25 26">SO-1</strain>
    </source>
</reference>
<gene>
    <name evidence="25" type="ORF">H261_00445</name>
</gene>
<dbReference type="eggNOG" id="COG2205">
    <property type="taxonomic scope" value="Bacteria"/>
</dbReference>
<dbReference type="Pfam" id="PF00672">
    <property type="entry name" value="HAMP"/>
    <property type="match status" value="1"/>
</dbReference>
<evidence type="ECO:0000259" key="21">
    <source>
        <dbReference type="PROSITE" id="PS50112"/>
    </source>
</evidence>
<dbReference type="CDD" id="cd17546">
    <property type="entry name" value="REC_hyHK_CKI1_RcsC-like"/>
    <property type="match status" value="2"/>
</dbReference>
<comment type="catalytic activity">
    <reaction evidence="1">
        <text>ATP + protein L-histidine = ADP + protein N-phospho-L-histidine.</text>
        <dbReference type="EC" id="2.7.13.3"/>
    </reaction>
</comment>
<dbReference type="Pfam" id="PF01627">
    <property type="entry name" value="Hpt"/>
    <property type="match status" value="1"/>
</dbReference>
<keyword evidence="5 16" id="KW-0597">Phosphoprotein</keyword>
<dbReference type="InterPro" id="IPR029016">
    <property type="entry name" value="GAF-like_dom_sf"/>
</dbReference>
<dbReference type="SMART" id="SM00388">
    <property type="entry name" value="HisKA"/>
    <property type="match status" value="1"/>
</dbReference>
<evidence type="ECO:0000256" key="10">
    <source>
        <dbReference type="ARBA" id="ARBA00022840"/>
    </source>
</evidence>
<organism evidence="25 26">
    <name type="scientific">Paramagnetospirillum caucaseum</name>
    <dbReference type="NCBI Taxonomy" id="1244869"/>
    <lineage>
        <taxon>Bacteria</taxon>
        <taxon>Pseudomonadati</taxon>
        <taxon>Pseudomonadota</taxon>
        <taxon>Alphaproteobacteria</taxon>
        <taxon>Rhodospirillales</taxon>
        <taxon>Magnetospirillaceae</taxon>
        <taxon>Paramagnetospirillum</taxon>
    </lineage>
</organism>
<dbReference type="SUPFAM" id="SSF55874">
    <property type="entry name" value="ATPase domain of HSP90 chaperone/DNA topoisomerase II/histidine kinase"/>
    <property type="match status" value="1"/>
</dbReference>
<dbReference type="PANTHER" id="PTHR45339:SF1">
    <property type="entry name" value="HYBRID SIGNAL TRANSDUCTION HISTIDINE KINASE J"/>
    <property type="match status" value="1"/>
</dbReference>
<dbReference type="InterPro" id="IPR013655">
    <property type="entry name" value="PAS_fold_3"/>
</dbReference>
<evidence type="ECO:0000256" key="1">
    <source>
        <dbReference type="ARBA" id="ARBA00000085"/>
    </source>
</evidence>
<dbReference type="STRING" id="1244869.H261_00445"/>
<dbReference type="InterPro" id="IPR013656">
    <property type="entry name" value="PAS_4"/>
</dbReference>
<keyword evidence="13 18" id="KW-0472">Membrane</keyword>
<dbReference type="InterPro" id="IPR003660">
    <property type="entry name" value="HAMP_dom"/>
</dbReference>
<evidence type="ECO:0000259" key="22">
    <source>
        <dbReference type="PROSITE" id="PS50113"/>
    </source>
</evidence>
<feature type="domain" description="PAS" evidence="21">
    <location>
        <begin position="471"/>
        <end position="528"/>
    </location>
</feature>
<dbReference type="eggNOG" id="COG0784">
    <property type="taxonomic scope" value="Bacteria"/>
</dbReference>
<dbReference type="Gene3D" id="1.10.8.500">
    <property type="entry name" value="HAMP domain in histidine kinase"/>
    <property type="match status" value="1"/>
</dbReference>
<dbReference type="EC" id="2.7.13.3" evidence="3"/>
<dbReference type="PROSITE" id="PS50109">
    <property type="entry name" value="HIS_KIN"/>
    <property type="match status" value="1"/>
</dbReference>
<dbReference type="CDD" id="cd16922">
    <property type="entry name" value="HATPase_EvgS-ArcB-TorS-like"/>
    <property type="match status" value="1"/>
</dbReference>
<dbReference type="FunFam" id="1.10.287.130:FF:000038">
    <property type="entry name" value="Sensory transduction histidine kinase"/>
    <property type="match status" value="1"/>
</dbReference>
<dbReference type="InterPro" id="IPR024478">
    <property type="entry name" value="HlyB_4HB_MCP"/>
</dbReference>
<comment type="subcellular location">
    <subcellularLocation>
        <location evidence="2">Cell membrane</location>
        <topology evidence="2">Multi-pass membrane protein</topology>
    </subcellularLocation>
</comment>
<feature type="domain" description="PAS" evidence="21">
    <location>
        <begin position="609"/>
        <end position="674"/>
    </location>
</feature>
<keyword evidence="10" id="KW-0067">ATP-binding</keyword>
<dbReference type="Gene3D" id="3.30.450.20">
    <property type="entry name" value="PAS domain"/>
    <property type="match status" value="3"/>
</dbReference>
<evidence type="ECO:0000256" key="17">
    <source>
        <dbReference type="SAM" id="Coils"/>
    </source>
</evidence>
<dbReference type="SMART" id="SM00387">
    <property type="entry name" value="HATPase_c"/>
    <property type="match status" value="1"/>
</dbReference>
<dbReference type="SUPFAM" id="SSF158472">
    <property type="entry name" value="HAMP domain-like"/>
    <property type="match status" value="1"/>
</dbReference>
<dbReference type="InterPro" id="IPR036890">
    <property type="entry name" value="HATPase_C_sf"/>
</dbReference>
<evidence type="ECO:0000256" key="16">
    <source>
        <dbReference type="PROSITE-ProRule" id="PRU00169"/>
    </source>
</evidence>
<dbReference type="Pfam" id="PF13185">
    <property type="entry name" value="GAF_2"/>
    <property type="match status" value="1"/>
</dbReference>
<dbReference type="PANTHER" id="PTHR45339">
    <property type="entry name" value="HYBRID SIGNAL TRANSDUCTION HISTIDINE KINASE J"/>
    <property type="match status" value="1"/>
</dbReference>
<name>M2ZX62_9PROT</name>
<evidence type="ECO:0000313" key="25">
    <source>
        <dbReference type="EMBL" id="EME72002.1"/>
    </source>
</evidence>
<proteinExistence type="predicted"/>
<evidence type="ECO:0000256" key="14">
    <source>
        <dbReference type="ARBA" id="ARBA00023306"/>
    </source>
</evidence>
<dbReference type="InterPro" id="IPR003018">
    <property type="entry name" value="GAF"/>
</dbReference>
<dbReference type="PRINTS" id="PR00344">
    <property type="entry name" value="BCTRLSENSOR"/>
</dbReference>
<dbReference type="Proteomes" id="UP000011744">
    <property type="component" value="Unassembled WGS sequence"/>
</dbReference>
<feature type="domain" description="Histidine kinase" evidence="19">
    <location>
        <begin position="883"/>
        <end position="1104"/>
    </location>
</feature>
<dbReference type="Gene3D" id="3.30.450.40">
    <property type="match status" value="1"/>
</dbReference>
<dbReference type="InterPro" id="IPR036641">
    <property type="entry name" value="HPT_dom_sf"/>
</dbReference>
<evidence type="ECO:0000313" key="26">
    <source>
        <dbReference type="Proteomes" id="UP000011744"/>
    </source>
</evidence>
<dbReference type="FunFam" id="3.30.565.10:FF:000010">
    <property type="entry name" value="Sensor histidine kinase RcsC"/>
    <property type="match status" value="1"/>
</dbReference>
<evidence type="ECO:0000256" key="6">
    <source>
        <dbReference type="ARBA" id="ARBA00022679"/>
    </source>
</evidence>
<keyword evidence="14" id="KW-0131">Cell cycle</keyword>
<feature type="transmembrane region" description="Helical" evidence="18">
    <location>
        <begin position="195"/>
        <end position="219"/>
    </location>
</feature>
<evidence type="ECO:0000256" key="18">
    <source>
        <dbReference type="SAM" id="Phobius"/>
    </source>
</evidence>
<dbReference type="PROSITE" id="PS50112">
    <property type="entry name" value="PAS"/>
    <property type="match status" value="2"/>
</dbReference>
<dbReference type="InterPro" id="IPR005467">
    <property type="entry name" value="His_kinase_dom"/>
</dbReference>
<evidence type="ECO:0000256" key="5">
    <source>
        <dbReference type="ARBA" id="ARBA00022553"/>
    </source>
</evidence>
<feature type="domain" description="Response regulatory" evidence="20">
    <location>
        <begin position="1270"/>
        <end position="1385"/>
    </location>
</feature>
<dbReference type="eggNOG" id="COG5002">
    <property type="taxonomic scope" value="Bacteria"/>
</dbReference>
<keyword evidence="4" id="KW-1003">Cell membrane</keyword>
<dbReference type="GO" id="GO:0000155">
    <property type="term" value="F:phosphorelay sensor kinase activity"/>
    <property type="evidence" value="ECO:0007669"/>
    <property type="project" value="InterPro"/>
</dbReference>
<evidence type="ECO:0000256" key="11">
    <source>
        <dbReference type="ARBA" id="ARBA00022989"/>
    </source>
</evidence>
<dbReference type="PROSITE" id="PS50885">
    <property type="entry name" value="HAMP"/>
    <property type="match status" value="1"/>
</dbReference>
<sequence>MNRLLKVLERPTLRAKLLAGFAIVLLLTVLLGLAGLYNQSVLNTGFQRLYENELRSISGLKDARIELAWMGRAVRQAILAPDAAERERAAAQLAEAEAGLRRELEAIRLHALDEESRRNLIRFDGQFRAFKGSVDQAMLLLRRNGAEAAAFVSTRDFQHIAAAADTALRMAADHKEERARIEAAGAAQAAERGMLLTLGLLAGAVAASLLAGGMVSLSIRRPIDRLSEVVGQLATGRLELEVPGTDLPNEVGALARSIDVLRADSRQMEEQRWVKTHLAAISAELQTTADPAELVRTLFSMLAPLLKLGQAAFYLLDGEGKRLHLLGGYAHRERKSLEQGLEIGEGLVGQCALERAPIIVTRPPPDYIRIGGATGDVAPKSIAVIPVLRGERLLAVAELAAMEGFGPRDQALLDGIMPLMAMSLEIIERTGRTRQLLAEAQVQAATLAASERQLAARQQELESTNDQLSEAEERSRLILASINEGIAGLAPDGRMSFINPAGARMLGYEPGDLVGRMMHAMVHHTRPDGTAFPREDCPMFHTSHDGRPRNVDDEVLWRRDGTSFPVEYSTTPVVKDGRVVGTVVSFRDITERKEAEDAIRDQAMFQQAMVDTIPYPLFYKGADARFLGFNRAYEQTFGVRRGDLIGKRVLDLDYLPEADRIAYQAEDETVIAQASSVEKEMPIPFADGKLHDTLYYVAGFRKADGSPGGLVGTFVDITERKQAAENLKRVNVLSDIALELTGSGYWQVDYSDPDYYYQSERAAKILGESLKPDGRYHLADEWFNRLVEANPETAKATEERYLGAIEGRYDHYDSIYAYRRPVDGKVVWVHAAGKLVHDEDGKIRYMYGAYQDITRQKEADTLLHQALEKAEAASQAKADFLANMSHEIRTPMNAIIGMSHLALKTELNPRQKDYVRKIQQSGQHLLGIINDILDFSKIEAGKLAVEHTEVYLDKVLDNVANLITEKTTAKGLELVFDVGSDVPNDLVGDPLRLGQILINYANNAVKFTEAGEIAIRVRLGQDLGGEVVLRFEVRDTGIGLSEEQRGRLFQSFQQADSSTTRKYGGTGLGLAISKKLAELMGGGVGVESEPGQGSTFWFTATLGKGKPRRKLLPRPDLRGRRMLVVDDNENARAVLVDMLAAMSFKVDDVESGALAVEAVRRTMGGDDAYQIVFLDWQMPGMDGIETAYAIKGLGLTRTPHMIMVTAHGREEVMAGAEHAGIEEVLIKPVNPSLLFDAAMRSLGAVPEDEPDDSAGAAVNEADLSGLRGLRVLLVEDNDFNQQVASELLADGGVVVELAENGAVAVEMVGAAPYDMVLMDMQMPVMDGVTATREIRRLGFGDLPIIAMTANAMQADKEKCLEAGMNDHLAKPIDPDAMFATLLKWRRAAPVAVPMAAAPVPASAPALPEIDPDIFDFERMGAIYKWDMARLRPILAAFLDDAGAKVARIGAETELAALRETAHGLKGTANTAGAVRLGRLAADLENAARNGNGEAVAMLAPLLAPTLDELRDALALLLADKGAS</sequence>
<dbReference type="SUPFAM" id="SSF47384">
    <property type="entry name" value="Homodimeric domain of signal transducing histidine kinase"/>
    <property type="match status" value="1"/>
</dbReference>
<dbReference type="GO" id="GO:0005524">
    <property type="term" value="F:ATP binding"/>
    <property type="evidence" value="ECO:0007669"/>
    <property type="project" value="UniProtKB-KW"/>
</dbReference>
<keyword evidence="7 18" id="KW-0812">Transmembrane</keyword>
<dbReference type="Gene3D" id="1.20.120.160">
    <property type="entry name" value="HPT domain"/>
    <property type="match status" value="1"/>
</dbReference>
<dbReference type="SMART" id="SM00086">
    <property type="entry name" value="PAC"/>
    <property type="match status" value="3"/>
</dbReference>
<feature type="modified residue" description="4-aspartylphosphate" evidence="16">
    <location>
        <position position="1319"/>
    </location>
</feature>
<dbReference type="Pfam" id="PF02518">
    <property type="entry name" value="HATPase_c"/>
    <property type="match status" value="1"/>
</dbReference>
<feature type="transmembrane region" description="Helical" evidence="18">
    <location>
        <begin position="17"/>
        <end position="38"/>
    </location>
</feature>
<dbReference type="Gene3D" id="3.30.565.10">
    <property type="entry name" value="Histidine kinase-like ATPase, C-terminal domain"/>
    <property type="match status" value="1"/>
</dbReference>
<evidence type="ECO:0000259" key="20">
    <source>
        <dbReference type="PROSITE" id="PS50110"/>
    </source>
</evidence>
<evidence type="ECO:0000256" key="4">
    <source>
        <dbReference type="ARBA" id="ARBA00022475"/>
    </source>
</evidence>
<dbReference type="InterPro" id="IPR001610">
    <property type="entry name" value="PAC"/>
</dbReference>
<feature type="domain" description="PAC" evidence="22">
    <location>
        <begin position="677"/>
        <end position="729"/>
    </location>
</feature>
<dbReference type="Gene3D" id="3.40.50.2300">
    <property type="match status" value="2"/>
</dbReference>
<evidence type="ECO:0000259" key="19">
    <source>
        <dbReference type="PROSITE" id="PS50109"/>
    </source>
</evidence>
<dbReference type="InterPro" id="IPR003594">
    <property type="entry name" value="HATPase_dom"/>
</dbReference>
<feature type="modified residue" description="Phosphohistidine" evidence="15">
    <location>
        <position position="1462"/>
    </location>
</feature>
<dbReference type="NCBIfam" id="TIGR00229">
    <property type="entry name" value="sensory_box"/>
    <property type="match status" value="3"/>
</dbReference>
<dbReference type="OrthoDB" id="9801651at2"/>
<dbReference type="PROSITE" id="PS50110">
    <property type="entry name" value="RESPONSE_REGULATORY"/>
    <property type="match status" value="2"/>
</dbReference>
<evidence type="ECO:0000259" key="23">
    <source>
        <dbReference type="PROSITE" id="PS50885"/>
    </source>
</evidence>
<feature type="domain" description="HAMP" evidence="23">
    <location>
        <begin position="217"/>
        <end position="270"/>
    </location>
</feature>
<keyword evidence="8" id="KW-0547">Nucleotide-binding</keyword>
<feature type="coiled-coil region" evidence="17">
    <location>
        <begin position="447"/>
        <end position="474"/>
    </location>
</feature>
<dbReference type="Pfam" id="PF00512">
    <property type="entry name" value="HisKA"/>
    <property type="match status" value="1"/>
</dbReference>
<dbReference type="eggNOG" id="COG0642">
    <property type="taxonomic scope" value="Bacteria"/>
</dbReference>
<dbReference type="CDD" id="cd00088">
    <property type="entry name" value="HPT"/>
    <property type="match status" value="1"/>
</dbReference>
<dbReference type="SUPFAM" id="SSF55785">
    <property type="entry name" value="PYP-like sensor domain (PAS domain)"/>
    <property type="match status" value="3"/>
</dbReference>
<evidence type="ECO:0000256" key="13">
    <source>
        <dbReference type="ARBA" id="ARBA00023136"/>
    </source>
</evidence>
<dbReference type="InterPro" id="IPR004358">
    <property type="entry name" value="Sig_transdc_His_kin-like_C"/>
</dbReference>
<dbReference type="RefSeq" id="WP_008613085.1">
    <property type="nucleotide sequence ID" value="NZ_AONQ01000001.1"/>
</dbReference>
<evidence type="ECO:0000256" key="8">
    <source>
        <dbReference type="ARBA" id="ARBA00022741"/>
    </source>
</evidence>
<dbReference type="InterPro" id="IPR036097">
    <property type="entry name" value="HisK_dim/P_sf"/>
</dbReference>
<evidence type="ECO:0000256" key="15">
    <source>
        <dbReference type="PROSITE-ProRule" id="PRU00110"/>
    </source>
</evidence>
<dbReference type="InterPro" id="IPR000014">
    <property type="entry name" value="PAS"/>
</dbReference>
<dbReference type="InterPro" id="IPR000700">
    <property type="entry name" value="PAS-assoc_C"/>
</dbReference>
<dbReference type="SMART" id="SM00091">
    <property type="entry name" value="PAS"/>
    <property type="match status" value="2"/>
</dbReference>
<feature type="domain" description="PAC" evidence="22">
    <location>
        <begin position="549"/>
        <end position="601"/>
    </location>
</feature>
<evidence type="ECO:0000256" key="7">
    <source>
        <dbReference type="ARBA" id="ARBA00022692"/>
    </source>
</evidence>
<dbReference type="SUPFAM" id="SSF52172">
    <property type="entry name" value="CheY-like"/>
    <property type="match status" value="2"/>
</dbReference>
<dbReference type="InterPro" id="IPR008207">
    <property type="entry name" value="Sig_transdc_His_kin_Hpt_dom"/>
</dbReference>
<evidence type="ECO:0000256" key="2">
    <source>
        <dbReference type="ARBA" id="ARBA00004651"/>
    </source>
</evidence>
<evidence type="ECO:0000256" key="9">
    <source>
        <dbReference type="ARBA" id="ARBA00022777"/>
    </source>
</evidence>
<dbReference type="Pfam" id="PF08448">
    <property type="entry name" value="PAS_4"/>
    <property type="match status" value="1"/>
</dbReference>
<dbReference type="SUPFAM" id="SSF55781">
    <property type="entry name" value="GAF domain-like"/>
    <property type="match status" value="1"/>
</dbReference>
<dbReference type="Gene3D" id="1.10.287.130">
    <property type="match status" value="1"/>
</dbReference>
<comment type="caution">
    <text evidence="25">The sequence shown here is derived from an EMBL/GenBank/DDBJ whole genome shotgun (WGS) entry which is preliminary data.</text>
</comment>
<feature type="domain" description="HPt" evidence="24">
    <location>
        <begin position="1423"/>
        <end position="1516"/>
    </location>
</feature>
<dbReference type="CDD" id="cd00082">
    <property type="entry name" value="HisKA"/>
    <property type="match status" value="1"/>
</dbReference>
<dbReference type="InterPro" id="IPR001789">
    <property type="entry name" value="Sig_transdc_resp-reg_receiver"/>
</dbReference>
<dbReference type="InterPro" id="IPR035965">
    <property type="entry name" value="PAS-like_dom_sf"/>
</dbReference>
<dbReference type="SMART" id="SM00448">
    <property type="entry name" value="REC"/>
    <property type="match status" value="2"/>
</dbReference>
<keyword evidence="11 18" id="KW-1133">Transmembrane helix</keyword>
<keyword evidence="17" id="KW-0175">Coiled coil</keyword>
<dbReference type="Pfam" id="PF12729">
    <property type="entry name" value="4HB_MCP_1"/>
    <property type="match status" value="1"/>
</dbReference>
<protein>
    <recommendedName>
        <fullName evidence="3">histidine kinase</fullName>
        <ecNumber evidence="3">2.7.13.3</ecNumber>
    </recommendedName>
</protein>
<feature type="domain" description="Response regulatory" evidence="20">
    <location>
        <begin position="1121"/>
        <end position="1242"/>
    </location>
</feature>
<evidence type="ECO:0000256" key="3">
    <source>
        <dbReference type="ARBA" id="ARBA00012438"/>
    </source>
</evidence>
<dbReference type="PROSITE" id="PS50894">
    <property type="entry name" value="HPT"/>
    <property type="match status" value="1"/>
</dbReference>
<dbReference type="PATRIC" id="fig|1244869.3.peg.85"/>